<proteinExistence type="inferred from homology"/>
<keyword evidence="14 17" id="KW-0676">Redox-active center</keyword>
<evidence type="ECO:0000313" key="19">
    <source>
        <dbReference type="EMBL" id="NSJ51002.1"/>
    </source>
</evidence>
<evidence type="ECO:0000313" key="20">
    <source>
        <dbReference type="Proteomes" id="UP000669239"/>
    </source>
</evidence>
<dbReference type="RefSeq" id="WP_117559070.1">
    <property type="nucleotide sequence ID" value="NZ_BAABZL010000001.1"/>
</dbReference>
<dbReference type="Proteomes" id="UP001299608">
    <property type="component" value="Unassembled WGS sequence"/>
</dbReference>
<keyword evidence="9 17" id="KW-0671">Queuosine biosynthesis</keyword>
<dbReference type="EMBL" id="JAKNGE010000034">
    <property type="protein sequence ID" value="MCG4748252.1"/>
    <property type="molecule type" value="Genomic_DNA"/>
</dbReference>
<gene>
    <name evidence="17" type="primary">queH</name>
    <name evidence="19" type="ORF">G5B36_20140</name>
    <name evidence="18" type="ORF">L0N08_22785</name>
</gene>
<evidence type="ECO:0000256" key="7">
    <source>
        <dbReference type="ARBA" id="ARBA00022694"/>
    </source>
</evidence>
<evidence type="ECO:0000256" key="3">
    <source>
        <dbReference type="ARBA" id="ARBA00008207"/>
    </source>
</evidence>
<feature type="binding site" evidence="17">
    <location>
        <position position="35"/>
    </location>
    <ligand>
        <name>[4Fe-4S] cluster</name>
        <dbReference type="ChEBI" id="CHEBI:49883"/>
    </ligand>
</feature>
<feature type="disulfide bond" description="Redox-active" evidence="17">
    <location>
        <begin position="199"/>
        <end position="201"/>
    </location>
</feature>
<accession>A0AAW5BWJ4</accession>
<evidence type="ECO:0000313" key="18">
    <source>
        <dbReference type="EMBL" id="MCG4748252.1"/>
    </source>
</evidence>
<keyword evidence="11 17" id="KW-0408">Iron</keyword>
<feature type="binding site" evidence="17">
    <location>
        <position position="120"/>
    </location>
    <ligand>
        <name>[4Fe-4S] cluster</name>
        <dbReference type="ChEBI" id="CHEBI:49883"/>
    </ligand>
</feature>
<dbReference type="Pfam" id="PF02677">
    <property type="entry name" value="QueH"/>
    <property type="match status" value="1"/>
</dbReference>
<evidence type="ECO:0000256" key="9">
    <source>
        <dbReference type="ARBA" id="ARBA00022785"/>
    </source>
</evidence>
<dbReference type="EC" id="1.17.99.6" evidence="4 17"/>
<comment type="catalytic activity">
    <reaction evidence="16 17">
        <text>epoxyqueuosine(34) in tRNA + AH2 = queuosine(34) in tRNA + A + H2O</text>
        <dbReference type="Rhea" id="RHEA:32159"/>
        <dbReference type="Rhea" id="RHEA-COMP:18571"/>
        <dbReference type="Rhea" id="RHEA-COMP:18582"/>
        <dbReference type="ChEBI" id="CHEBI:13193"/>
        <dbReference type="ChEBI" id="CHEBI:15377"/>
        <dbReference type="ChEBI" id="CHEBI:17499"/>
        <dbReference type="ChEBI" id="CHEBI:194431"/>
        <dbReference type="ChEBI" id="CHEBI:194443"/>
        <dbReference type="EC" id="1.17.99.6"/>
    </reaction>
</comment>
<evidence type="ECO:0000256" key="5">
    <source>
        <dbReference type="ARBA" id="ARBA00016895"/>
    </source>
</evidence>
<evidence type="ECO:0000313" key="21">
    <source>
        <dbReference type="Proteomes" id="UP001299608"/>
    </source>
</evidence>
<name>A0AAW5BWJ4_9FIRM</name>
<evidence type="ECO:0000256" key="8">
    <source>
        <dbReference type="ARBA" id="ARBA00022723"/>
    </source>
</evidence>
<reference evidence="18" key="3">
    <citation type="submission" date="2022-01" db="EMBL/GenBank/DDBJ databases">
        <title>Collection of gut derived symbiotic bacterial strains cultured from healthy donors.</title>
        <authorList>
            <person name="Lin H."/>
            <person name="Kohout C."/>
            <person name="Waligurski E."/>
            <person name="Pamer E.G."/>
        </authorList>
    </citation>
    <scope>NUCLEOTIDE SEQUENCE</scope>
    <source>
        <strain evidence="18">DFI.6.55</strain>
    </source>
</reference>
<keyword evidence="12 17" id="KW-0411">Iron-sulfur</keyword>
<keyword evidence="8 17" id="KW-0479">Metal-binding</keyword>
<dbReference type="InterPro" id="IPR003828">
    <property type="entry name" value="QueH"/>
</dbReference>
<sequence length="216" mass="24810">MAQGGQKRNYQKEMEGLIEGFRREGKRPRLLLHSCCAPCSSYVLEYLSQYFDITVYYYNPNIAPAQEYDARVREQERLIREMKLPGPVRFVAGEYVPEDFYAAVKGYEKVPEGGERCFKCFGLRLEHAARLAKEGGYDYFTTTLTISPMKNAARLNDIGLRMAELYGVPYLVSDFKKKNGYKRSVELSGEYGLYRQDYCGCVYSRAETGTPLHESL</sequence>
<dbReference type="HAMAP" id="MF_02089">
    <property type="entry name" value="QueH"/>
    <property type="match status" value="1"/>
</dbReference>
<evidence type="ECO:0000256" key="11">
    <source>
        <dbReference type="ARBA" id="ARBA00023004"/>
    </source>
</evidence>
<protein>
    <recommendedName>
        <fullName evidence="5 17">Epoxyqueuosine reductase QueH</fullName>
        <ecNumber evidence="4 17">1.17.99.6</ecNumber>
    </recommendedName>
    <alternativeName>
        <fullName evidence="15 17">Queuosine biosynthesis protein QueH</fullName>
    </alternativeName>
</protein>
<keyword evidence="7 17" id="KW-0819">tRNA processing</keyword>
<comment type="similarity">
    <text evidence="3 17">Belongs to the QueH family.</text>
</comment>
<keyword evidence="13 17" id="KW-1015">Disulfide bond</keyword>
<evidence type="ECO:0000256" key="6">
    <source>
        <dbReference type="ARBA" id="ARBA00022485"/>
    </source>
</evidence>
<organism evidence="18 21">
    <name type="scientific">Enterocloster aldenensis</name>
    <dbReference type="NCBI Taxonomy" id="358742"/>
    <lineage>
        <taxon>Bacteria</taxon>
        <taxon>Bacillati</taxon>
        <taxon>Bacillota</taxon>
        <taxon>Clostridia</taxon>
        <taxon>Lachnospirales</taxon>
        <taxon>Lachnospiraceae</taxon>
        <taxon>Enterocloster</taxon>
    </lineage>
</organism>
<dbReference type="PANTHER" id="PTHR36701:SF1">
    <property type="entry name" value="EPOXYQUEUOSINE REDUCTASE QUEH"/>
    <property type="match status" value="1"/>
</dbReference>
<evidence type="ECO:0000256" key="1">
    <source>
        <dbReference type="ARBA" id="ARBA00002268"/>
    </source>
</evidence>
<evidence type="ECO:0000256" key="14">
    <source>
        <dbReference type="ARBA" id="ARBA00023284"/>
    </source>
</evidence>
<evidence type="ECO:0000256" key="10">
    <source>
        <dbReference type="ARBA" id="ARBA00023002"/>
    </source>
</evidence>
<dbReference type="GO" id="GO:0046872">
    <property type="term" value="F:metal ion binding"/>
    <property type="evidence" value="ECO:0007669"/>
    <property type="project" value="UniProtKB-KW"/>
</dbReference>
<keyword evidence="6 17" id="KW-0004">4Fe-4S</keyword>
<feature type="binding site" evidence="17">
    <location>
        <position position="117"/>
    </location>
    <ligand>
        <name>[4Fe-4S] cluster</name>
        <dbReference type="ChEBI" id="CHEBI:49883"/>
    </ligand>
</feature>
<evidence type="ECO:0000256" key="13">
    <source>
        <dbReference type="ARBA" id="ARBA00023157"/>
    </source>
</evidence>
<evidence type="ECO:0000256" key="4">
    <source>
        <dbReference type="ARBA" id="ARBA00012622"/>
    </source>
</evidence>
<keyword evidence="20" id="KW-1185">Reference proteome</keyword>
<dbReference type="EMBL" id="JAAITT010000033">
    <property type="protein sequence ID" value="NSJ51002.1"/>
    <property type="molecule type" value="Genomic_DNA"/>
</dbReference>
<dbReference type="AlphaFoldDB" id="A0AAW5BWJ4"/>
<dbReference type="GO" id="GO:0052693">
    <property type="term" value="F:epoxyqueuosine reductase activity"/>
    <property type="evidence" value="ECO:0007669"/>
    <property type="project" value="UniProtKB-UniRule"/>
</dbReference>
<dbReference type="GO" id="GO:0008616">
    <property type="term" value="P:tRNA queuosine(34) biosynthetic process"/>
    <property type="evidence" value="ECO:0007669"/>
    <property type="project" value="UniProtKB-UniRule"/>
</dbReference>
<evidence type="ECO:0000256" key="16">
    <source>
        <dbReference type="ARBA" id="ARBA00047415"/>
    </source>
</evidence>
<comment type="pathway">
    <text evidence="2 17">tRNA modification; tRNA-queuosine biosynthesis.</text>
</comment>
<reference evidence="19 20" key="1">
    <citation type="journal article" date="2020" name="Cell Host Microbe">
        <title>Functional and Genomic Variation between Human-Derived Isolates of Lachnospiraceae Reveals Inter- and Intra-Species Diversity.</title>
        <authorList>
            <person name="Sorbara M.T."/>
            <person name="Littmann E.R."/>
            <person name="Fontana E."/>
            <person name="Moody T.U."/>
            <person name="Kohout C.E."/>
            <person name="Gjonbalaj M."/>
            <person name="Eaton V."/>
            <person name="Seok R."/>
            <person name="Leiner I.M."/>
            <person name="Pamer E.G."/>
        </authorList>
    </citation>
    <scope>NUCLEOTIDE SEQUENCE [LARGE SCALE GENOMIC DNA]</scope>
    <source>
        <strain evidence="19 20">MSK.1.17</strain>
    </source>
</reference>
<dbReference type="GeneID" id="97207253"/>
<dbReference type="Proteomes" id="UP000669239">
    <property type="component" value="Unassembled WGS sequence"/>
</dbReference>
<evidence type="ECO:0000256" key="2">
    <source>
        <dbReference type="ARBA" id="ARBA00004691"/>
    </source>
</evidence>
<evidence type="ECO:0000256" key="17">
    <source>
        <dbReference type="HAMAP-Rule" id="MF_02089"/>
    </source>
</evidence>
<comment type="caution">
    <text evidence="18">The sequence shown here is derived from an EMBL/GenBank/DDBJ whole genome shotgun (WGS) entry which is preliminary data.</text>
</comment>
<dbReference type="PANTHER" id="PTHR36701">
    <property type="entry name" value="EPOXYQUEUOSINE REDUCTASE QUEH"/>
    <property type="match status" value="1"/>
</dbReference>
<evidence type="ECO:0000256" key="12">
    <source>
        <dbReference type="ARBA" id="ARBA00023014"/>
    </source>
</evidence>
<keyword evidence="10 17" id="KW-0560">Oxidoreductase</keyword>
<comment type="function">
    <text evidence="1 17">Catalyzes the conversion of epoxyqueuosine (oQ) to queuosine (Q), which is a hypermodified base found in the wobble positions of tRNA(Asp), tRNA(Asn), tRNA(His) and tRNA(Tyr).</text>
</comment>
<feature type="binding site" evidence="17">
    <location>
        <position position="36"/>
    </location>
    <ligand>
        <name>[4Fe-4S] cluster</name>
        <dbReference type="ChEBI" id="CHEBI:49883"/>
    </ligand>
</feature>
<evidence type="ECO:0000256" key="15">
    <source>
        <dbReference type="ARBA" id="ARBA00031446"/>
    </source>
</evidence>
<reference evidence="19" key="2">
    <citation type="submission" date="2020-02" db="EMBL/GenBank/DDBJ databases">
        <authorList>
            <person name="Littmann E."/>
            <person name="Sorbara M."/>
        </authorList>
    </citation>
    <scope>NUCLEOTIDE SEQUENCE</scope>
    <source>
        <strain evidence="19">MSK.1.17</strain>
    </source>
</reference>
<dbReference type="GO" id="GO:0051539">
    <property type="term" value="F:4 iron, 4 sulfur cluster binding"/>
    <property type="evidence" value="ECO:0007669"/>
    <property type="project" value="UniProtKB-UniRule"/>
</dbReference>